<accession>A0A7S2WTB2</accession>
<gene>
    <name evidence="2" type="ORF">QSP1433_LOCUS15894</name>
</gene>
<dbReference type="AlphaFoldDB" id="A0A7S2WTB2"/>
<feature type="compositionally biased region" description="Polar residues" evidence="1">
    <location>
        <begin position="231"/>
        <end position="251"/>
    </location>
</feature>
<reference evidence="2" key="1">
    <citation type="submission" date="2021-01" db="EMBL/GenBank/DDBJ databases">
        <authorList>
            <person name="Corre E."/>
            <person name="Pelletier E."/>
            <person name="Niang G."/>
            <person name="Scheremetjew M."/>
            <person name="Finn R."/>
            <person name="Kale V."/>
            <person name="Holt S."/>
            <person name="Cochrane G."/>
            <person name="Meng A."/>
            <person name="Brown T."/>
            <person name="Cohen L."/>
        </authorList>
    </citation>
    <scope>NUCLEOTIDE SEQUENCE</scope>
    <source>
        <strain evidence="2">NY070348D</strain>
    </source>
</reference>
<evidence type="ECO:0000256" key="1">
    <source>
        <dbReference type="SAM" id="MobiDB-lite"/>
    </source>
</evidence>
<name>A0A7S2WTB2_9STRA</name>
<organism evidence="2">
    <name type="scientific">Mucochytrium quahogii</name>
    <dbReference type="NCBI Taxonomy" id="96639"/>
    <lineage>
        <taxon>Eukaryota</taxon>
        <taxon>Sar</taxon>
        <taxon>Stramenopiles</taxon>
        <taxon>Bigyra</taxon>
        <taxon>Labyrinthulomycetes</taxon>
        <taxon>Thraustochytrida</taxon>
        <taxon>Thraustochytriidae</taxon>
        <taxon>Mucochytrium</taxon>
    </lineage>
</organism>
<feature type="region of interest" description="Disordered" evidence="1">
    <location>
        <begin position="199"/>
        <end position="265"/>
    </location>
</feature>
<protein>
    <submittedName>
        <fullName evidence="2">Uncharacterized protein</fullName>
    </submittedName>
</protein>
<proteinExistence type="predicted"/>
<sequence length="316" mass="35199">MMEASVEEIEDGFLRSNFGACCNLCRPLLQSSLELSKAATSRIEIEHHSTQDVQRKHKVAVIFIQCIYESGSDNMNEQDLVLVERFLKQNGPLPFPLVATWLNFKSYIGHHEYVKELLEAFMGDYVERVKRGGVATPEMTAQYATLGHLYAVQTLPRLGEIEDAQRFLAMHNNNVLLSRDERQNLLHALDKEIVSIRNEQVLNEDPDQTNVPVSTENGGTTQSQTQTNGSPLTTSVPENMKQDNGASQSQQDNEKQKRRKKKKDNGDAAIVLTQDQALCLGAGTIALIIVASQRNRIGRAISKTAEIFGNALFGNT</sequence>
<feature type="compositionally biased region" description="Low complexity" evidence="1">
    <location>
        <begin position="214"/>
        <end position="230"/>
    </location>
</feature>
<evidence type="ECO:0000313" key="2">
    <source>
        <dbReference type="EMBL" id="CAD9704706.1"/>
    </source>
</evidence>
<dbReference type="EMBL" id="HBHK01025223">
    <property type="protein sequence ID" value="CAD9704706.1"/>
    <property type="molecule type" value="Transcribed_RNA"/>
</dbReference>